<dbReference type="Pfam" id="PF01292">
    <property type="entry name" value="Ni_hydr_CYTB"/>
    <property type="match status" value="1"/>
</dbReference>
<feature type="transmembrane region" description="Helical" evidence="6">
    <location>
        <begin position="140"/>
        <end position="160"/>
    </location>
</feature>
<dbReference type="EMBL" id="JAIHOM010000013">
    <property type="protein sequence ID" value="MCW6035413.1"/>
    <property type="molecule type" value="Genomic_DNA"/>
</dbReference>
<evidence type="ECO:0000256" key="4">
    <source>
        <dbReference type="ARBA" id="ARBA00022989"/>
    </source>
</evidence>
<gene>
    <name evidence="8" type="ORF">K4A83_03865</name>
</gene>
<organism evidence="8 9">
    <name type="scientific">Spirulina subsalsa FACHB-351</name>
    <dbReference type="NCBI Taxonomy" id="234711"/>
    <lineage>
        <taxon>Bacteria</taxon>
        <taxon>Bacillati</taxon>
        <taxon>Cyanobacteriota</taxon>
        <taxon>Cyanophyceae</taxon>
        <taxon>Spirulinales</taxon>
        <taxon>Spirulinaceae</taxon>
        <taxon>Spirulina</taxon>
    </lineage>
</organism>
<reference evidence="8 9" key="1">
    <citation type="submission" date="2021-08" db="EMBL/GenBank/DDBJ databases">
        <title>Draft genome sequence of Spirulina subsalsa with high tolerance to salinity and hype-accumulation of phycocyanin.</title>
        <authorList>
            <person name="Pei H."/>
            <person name="Jiang L."/>
        </authorList>
    </citation>
    <scope>NUCLEOTIDE SEQUENCE [LARGE SCALE GENOMIC DNA]</scope>
    <source>
        <strain evidence="8 9">FACHB-351</strain>
    </source>
</reference>
<keyword evidence="2" id="KW-1003">Cell membrane</keyword>
<evidence type="ECO:0000256" key="2">
    <source>
        <dbReference type="ARBA" id="ARBA00022475"/>
    </source>
</evidence>
<evidence type="ECO:0000256" key="1">
    <source>
        <dbReference type="ARBA" id="ARBA00004651"/>
    </source>
</evidence>
<dbReference type="InterPro" id="IPR011577">
    <property type="entry name" value="Cyt_b561_bac/Ni-Hgenase"/>
</dbReference>
<dbReference type="SUPFAM" id="SSF81342">
    <property type="entry name" value="Transmembrane di-heme cytochromes"/>
    <property type="match status" value="1"/>
</dbReference>
<proteinExistence type="predicted"/>
<evidence type="ECO:0000256" key="3">
    <source>
        <dbReference type="ARBA" id="ARBA00022692"/>
    </source>
</evidence>
<comment type="subcellular location">
    <subcellularLocation>
        <location evidence="1">Cell membrane</location>
        <topology evidence="1">Multi-pass membrane protein</topology>
    </subcellularLocation>
</comment>
<dbReference type="InterPro" id="IPR016174">
    <property type="entry name" value="Di-haem_cyt_TM"/>
</dbReference>
<feature type="transmembrane region" description="Helical" evidence="6">
    <location>
        <begin position="198"/>
        <end position="220"/>
    </location>
</feature>
<keyword evidence="3 6" id="KW-0812">Transmembrane</keyword>
<feature type="transmembrane region" description="Helical" evidence="6">
    <location>
        <begin position="98"/>
        <end position="120"/>
    </location>
</feature>
<comment type="caution">
    <text evidence="8">The sequence shown here is derived from an EMBL/GenBank/DDBJ whole genome shotgun (WGS) entry which is preliminary data.</text>
</comment>
<evidence type="ECO:0000256" key="5">
    <source>
        <dbReference type="ARBA" id="ARBA00023136"/>
    </source>
</evidence>
<protein>
    <submittedName>
        <fullName evidence="8">Cytochrome b/b6 domain-containing protein</fullName>
    </submittedName>
</protein>
<evidence type="ECO:0000256" key="6">
    <source>
        <dbReference type="SAM" id="Phobius"/>
    </source>
</evidence>
<feature type="transmembrane region" description="Helical" evidence="6">
    <location>
        <begin position="54"/>
        <end position="77"/>
    </location>
</feature>
<evidence type="ECO:0000313" key="8">
    <source>
        <dbReference type="EMBL" id="MCW6035413.1"/>
    </source>
</evidence>
<sequence>MSQSYPYQPILLRILHGGIALLTVLALISGFWVYNTYDQRWGRFALPNLSDIQGIHGTIALTLLLVLPFFSLYSLRLGYRRLIQQQSWSQLKQFGKPVWWISLHRLINTFMLLTLTFAVVTGRMMKEEWLPAGETDRPWYIAHLVSWLCVFIGLTFHLLLGAKVGGFPLLISMFNWSKREDDQPRSWLKKLNHKRSNALLTMIEIIVIGGIIAAFILPVFNL</sequence>
<feature type="domain" description="Cytochrome b561 bacterial/Ni-hydrogenase" evidence="7">
    <location>
        <begin position="8"/>
        <end position="175"/>
    </location>
</feature>
<keyword evidence="4 6" id="KW-1133">Transmembrane helix</keyword>
<keyword evidence="5 6" id="KW-0472">Membrane</keyword>
<accession>A0ABT3L1N5</accession>
<evidence type="ECO:0000259" key="7">
    <source>
        <dbReference type="Pfam" id="PF01292"/>
    </source>
</evidence>
<dbReference type="Proteomes" id="UP001526426">
    <property type="component" value="Unassembled WGS sequence"/>
</dbReference>
<dbReference type="RefSeq" id="WP_265263099.1">
    <property type="nucleotide sequence ID" value="NZ_JAIHOM010000013.1"/>
</dbReference>
<name>A0ABT3L1N5_9CYAN</name>
<evidence type="ECO:0000313" key="9">
    <source>
        <dbReference type="Proteomes" id="UP001526426"/>
    </source>
</evidence>
<feature type="transmembrane region" description="Helical" evidence="6">
    <location>
        <begin position="12"/>
        <end position="34"/>
    </location>
</feature>
<keyword evidence="9" id="KW-1185">Reference proteome</keyword>